<dbReference type="RefSeq" id="WP_207276892.1">
    <property type="nucleotide sequence ID" value="NZ_JAFMPK010000048.1"/>
</dbReference>
<evidence type="ECO:0000313" key="3">
    <source>
        <dbReference type="Proteomes" id="UP000664617"/>
    </source>
</evidence>
<reference evidence="2 3" key="1">
    <citation type="submission" date="2021-03" db="EMBL/GenBank/DDBJ databases">
        <authorList>
            <person name="Xin L."/>
        </authorList>
    </citation>
    <scope>NUCLEOTIDE SEQUENCE [LARGE SCALE GENOMIC DNA]</scope>
    <source>
        <strain evidence="2 3">XHU 5031</strain>
    </source>
</reference>
<keyword evidence="3" id="KW-1185">Reference proteome</keyword>
<proteinExistence type="predicted"/>
<evidence type="ECO:0000256" key="1">
    <source>
        <dbReference type="SAM" id="MobiDB-lite"/>
    </source>
</evidence>
<evidence type="ECO:0008006" key="4">
    <source>
        <dbReference type="Google" id="ProtNLM"/>
    </source>
</evidence>
<organism evidence="2 3">
    <name type="scientific">Myceligenerans salitolerans</name>
    <dbReference type="NCBI Taxonomy" id="1230528"/>
    <lineage>
        <taxon>Bacteria</taxon>
        <taxon>Bacillati</taxon>
        <taxon>Actinomycetota</taxon>
        <taxon>Actinomycetes</taxon>
        <taxon>Micrococcales</taxon>
        <taxon>Promicromonosporaceae</taxon>
        <taxon>Myceligenerans</taxon>
    </lineage>
</organism>
<comment type="caution">
    <text evidence="2">The sequence shown here is derived from an EMBL/GenBank/DDBJ whole genome shotgun (WGS) entry which is preliminary data.</text>
</comment>
<evidence type="ECO:0000313" key="2">
    <source>
        <dbReference type="EMBL" id="MBO0610922.1"/>
    </source>
</evidence>
<name>A0ABS3IFU4_9MICO</name>
<dbReference type="Proteomes" id="UP000664617">
    <property type="component" value="Unassembled WGS sequence"/>
</dbReference>
<reference evidence="3" key="2">
    <citation type="submission" date="2023-07" db="EMBL/GenBank/DDBJ databases">
        <title>Myceligenerans salitolerans sp. nov., a halotolerant actinomycete isolated from a salt lake in Xinjiang, China.</title>
        <authorList>
            <person name="Guan T."/>
        </authorList>
    </citation>
    <scope>NUCLEOTIDE SEQUENCE [LARGE SCALE GENOMIC DNA]</scope>
    <source>
        <strain evidence="3">XHU 5031</strain>
    </source>
</reference>
<sequence length="95" mass="9892">MSIVLVVAYVRTVKTASGARAVQIVHSQHKGSRDIEHVGSAHTDADWELLVAAARQKIAAGQGELDLHLPDSPANSGGPLPITGASPRMVDTSVC</sequence>
<protein>
    <recommendedName>
        <fullName evidence="4">Transposase</fullName>
    </recommendedName>
</protein>
<gene>
    <name evidence="2" type="ORF">J0911_18005</name>
</gene>
<accession>A0ABS3IFU4</accession>
<feature type="region of interest" description="Disordered" evidence="1">
    <location>
        <begin position="69"/>
        <end position="95"/>
    </location>
</feature>
<dbReference type="EMBL" id="JAFMPK010000048">
    <property type="protein sequence ID" value="MBO0610922.1"/>
    <property type="molecule type" value="Genomic_DNA"/>
</dbReference>